<accession>A0A5N6RDS8</accession>
<feature type="compositionally biased region" description="Polar residues" evidence="1">
    <location>
        <begin position="71"/>
        <end position="80"/>
    </location>
</feature>
<dbReference type="PANTHER" id="PTHR31923">
    <property type="entry name" value="BSD DOMAIN-CONTAINING PROTEIN"/>
    <property type="match status" value="1"/>
</dbReference>
<dbReference type="EMBL" id="CM017326">
    <property type="protein sequence ID" value="KAE8077185.1"/>
    <property type="molecule type" value="Genomic_DNA"/>
</dbReference>
<sequence>MLLVSAVAPRASPPDPISDNDWQSEEAHSRGVKHDLFELKQTLTRQLWGVASFLAPPVSSEPSTPLHFPQTDASDQSVSSGAEEEPSDHTVSWIGSDIAEISKMPLNEELLEARGLGGAMGITDEVLAFAGNIGMHPETWLDFPLDDEEDLGGMCVSFSMIVFLFQCAPRASNPKITEQFADLTPVG</sequence>
<proteinExistence type="predicted"/>
<keyword evidence="3" id="KW-1185">Reference proteome</keyword>
<feature type="region of interest" description="Disordered" evidence="1">
    <location>
        <begin position="59"/>
        <end position="90"/>
    </location>
</feature>
<evidence type="ECO:0000313" key="2">
    <source>
        <dbReference type="EMBL" id="KAE8077185.1"/>
    </source>
</evidence>
<dbReference type="OrthoDB" id="1748766at2759"/>
<gene>
    <name evidence="2" type="ORF">FH972_015773</name>
</gene>
<reference evidence="2 3" key="1">
    <citation type="submission" date="2019-06" db="EMBL/GenBank/DDBJ databases">
        <title>A chromosomal-level reference genome of Carpinus fangiana (Coryloideae, Betulaceae).</title>
        <authorList>
            <person name="Yang X."/>
            <person name="Wang Z."/>
            <person name="Zhang L."/>
            <person name="Hao G."/>
            <person name="Liu J."/>
            <person name="Yang Y."/>
        </authorList>
    </citation>
    <scope>NUCLEOTIDE SEQUENCE [LARGE SCALE GENOMIC DNA]</scope>
    <source>
        <strain evidence="2">Cfa_2016G</strain>
        <tissue evidence="2">Leaf</tissue>
    </source>
</reference>
<organism evidence="2 3">
    <name type="scientific">Carpinus fangiana</name>
    <dbReference type="NCBI Taxonomy" id="176857"/>
    <lineage>
        <taxon>Eukaryota</taxon>
        <taxon>Viridiplantae</taxon>
        <taxon>Streptophyta</taxon>
        <taxon>Embryophyta</taxon>
        <taxon>Tracheophyta</taxon>
        <taxon>Spermatophyta</taxon>
        <taxon>Magnoliopsida</taxon>
        <taxon>eudicotyledons</taxon>
        <taxon>Gunneridae</taxon>
        <taxon>Pentapetalae</taxon>
        <taxon>rosids</taxon>
        <taxon>fabids</taxon>
        <taxon>Fagales</taxon>
        <taxon>Betulaceae</taxon>
        <taxon>Carpinus</taxon>
    </lineage>
</organism>
<feature type="region of interest" description="Disordered" evidence="1">
    <location>
        <begin position="1"/>
        <end position="30"/>
    </location>
</feature>
<evidence type="ECO:0000256" key="1">
    <source>
        <dbReference type="SAM" id="MobiDB-lite"/>
    </source>
</evidence>
<evidence type="ECO:0000313" key="3">
    <source>
        <dbReference type="Proteomes" id="UP000327013"/>
    </source>
</evidence>
<dbReference type="Proteomes" id="UP000327013">
    <property type="component" value="Chromosome 6"/>
</dbReference>
<protein>
    <submittedName>
        <fullName evidence="2">Uncharacterized protein</fullName>
    </submittedName>
</protein>
<name>A0A5N6RDS8_9ROSI</name>
<dbReference type="PANTHER" id="PTHR31923:SF27">
    <property type="entry name" value="BSD DOMAIN-CONTAINING PROTEIN"/>
    <property type="match status" value="1"/>
</dbReference>
<dbReference type="AlphaFoldDB" id="A0A5N6RDS8"/>